<proteinExistence type="predicted"/>
<feature type="transmembrane region" description="Helical" evidence="1">
    <location>
        <begin position="6"/>
        <end position="32"/>
    </location>
</feature>
<evidence type="ECO:0000313" key="2">
    <source>
        <dbReference type="EMBL" id="PIR92118.1"/>
    </source>
</evidence>
<keyword evidence="1" id="KW-0812">Transmembrane</keyword>
<organism evidence="2 3">
    <name type="scientific">Candidatus Falkowbacteria bacterium CG10_big_fil_rev_8_21_14_0_10_44_15</name>
    <dbReference type="NCBI Taxonomy" id="1974569"/>
    <lineage>
        <taxon>Bacteria</taxon>
        <taxon>Candidatus Falkowiibacteriota</taxon>
    </lineage>
</organism>
<evidence type="ECO:0000256" key="1">
    <source>
        <dbReference type="SAM" id="Phobius"/>
    </source>
</evidence>
<keyword evidence="1" id="KW-0472">Membrane</keyword>
<reference evidence="3" key="1">
    <citation type="submission" date="2017-09" db="EMBL/GenBank/DDBJ databases">
        <title>Depth-based differentiation of microbial function through sediment-hosted aquifers and enrichment of novel symbionts in the deep terrestrial subsurface.</title>
        <authorList>
            <person name="Probst A.J."/>
            <person name="Ladd B."/>
            <person name="Jarett J.K."/>
            <person name="Geller-Mcgrath D.E."/>
            <person name="Sieber C.M.K."/>
            <person name="Emerson J.B."/>
            <person name="Anantharaman K."/>
            <person name="Thomas B.C."/>
            <person name="Malmstrom R."/>
            <person name="Stieglmeier M."/>
            <person name="Klingl A."/>
            <person name="Woyke T."/>
            <person name="Ryan C.M."/>
            <person name="Banfield J.F."/>
        </authorList>
    </citation>
    <scope>NUCLEOTIDE SEQUENCE [LARGE SCALE GENOMIC DNA]</scope>
</reference>
<gene>
    <name evidence="2" type="ORF">COU01_03460</name>
</gene>
<keyword evidence="1" id="KW-1133">Transmembrane helix</keyword>
<protein>
    <submittedName>
        <fullName evidence="2">Uncharacterized protein</fullName>
    </submittedName>
</protein>
<comment type="caution">
    <text evidence="2">The sequence shown here is derived from an EMBL/GenBank/DDBJ whole genome shotgun (WGS) entry which is preliminary data.</text>
</comment>
<dbReference type="EMBL" id="PFAT01000042">
    <property type="protein sequence ID" value="PIR92118.1"/>
    <property type="molecule type" value="Genomic_DNA"/>
</dbReference>
<accession>A0A2H0UZ77</accession>
<sequence>MIDVIYTWLVVIITISFVVFVVLPVGIACLQYHNASRLARQRDEEMIAKAAAAGFGLKGGRSRP</sequence>
<name>A0A2H0UZ77_9BACT</name>
<evidence type="ECO:0000313" key="3">
    <source>
        <dbReference type="Proteomes" id="UP000228510"/>
    </source>
</evidence>
<dbReference type="AlphaFoldDB" id="A0A2H0UZ77"/>
<dbReference type="Proteomes" id="UP000228510">
    <property type="component" value="Unassembled WGS sequence"/>
</dbReference>